<dbReference type="InterPro" id="IPR023430">
    <property type="entry name" value="Pept_HybD-like_dom_sf"/>
</dbReference>
<dbReference type="PANTHER" id="PTHR30302">
    <property type="entry name" value="HYDROGENASE 1 MATURATION PROTEASE"/>
    <property type="match status" value="1"/>
</dbReference>
<evidence type="ECO:0000256" key="1">
    <source>
        <dbReference type="ARBA" id="ARBA00006814"/>
    </source>
</evidence>
<accession>A0A9X1QUF0</accession>
<dbReference type="SUPFAM" id="SSF53163">
    <property type="entry name" value="HybD-like"/>
    <property type="match status" value="1"/>
</dbReference>
<dbReference type="Pfam" id="PF01750">
    <property type="entry name" value="HycI"/>
    <property type="match status" value="1"/>
</dbReference>
<evidence type="ECO:0000256" key="2">
    <source>
        <dbReference type="ARBA" id="ARBA00022670"/>
    </source>
</evidence>
<keyword evidence="6" id="KW-1185">Reference proteome</keyword>
<evidence type="ECO:0000256" key="3">
    <source>
        <dbReference type="ARBA" id="ARBA00022750"/>
    </source>
</evidence>
<dbReference type="AlphaFoldDB" id="A0A9X1QUF0"/>
<reference evidence="5" key="1">
    <citation type="submission" date="2022-01" db="EMBL/GenBank/DDBJ databases">
        <title>Corynebacterium sp. nov isolated from isolated from the feces of the greater white-fronted geese (Anser albifrons) at Poyang Lake, PR China.</title>
        <authorList>
            <person name="Liu Q."/>
        </authorList>
    </citation>
    <scope>NUCLEOTIDE SEQUENCE</scope>
    <source>
        <strain evidence="5">JCM 32435</strain>
    </source>
</reference>
<name>A0A9X1QUF0_9CORY</name>
<dbReference type="NCBIfam" id="TIGR00072">
    <property type="entry name" value="hydrog_prot"/>
    <property type="match status" value="1"/>
</dbReference>
<gene>
    <name evidence="5" type="ORF">L1O03_08365</name>
</gene>
<dbReference type="CDD" id="cd06062">
    <property type="entry name" value="H2MP_MemB-H2up"/>
    <property type="match status" value="1"/>
</dbReference>
<dbReference type="GO" id="GO:0016485">
    <property type="term" value="P:protein processing"/>
    <property type="evidence" value="ECO:0007669"/>
    <property type="project" value="TreeGrafter"/>
</dbReference>
<protein>
    <submittedName>
        <fullName evidence="5">HyaD/HybD family hydrogenase maturation endopeptidase</fullName>
    </submittedName>
</protein>
<dbReference type="EMBL" id="JAKGSI010000004">
    <property type="protein sequence ID" value="MCF4007185.1"/>
    <property type="molecule type" value="Genomic_DNA"/>
</dbReference>
<dbReference type="GO" id="GO:0008047">
    <property type="term" value="F:enzyme activator activity"/>
    <property type="evidence" value="ECO:0007669"/>
    <property type="project" value="InterPro"/>
</dbReference>
<evidence type="ECO:0000256" key="4">
    <source>
        <dbReference type="ARBA" id="ARBA00022801"/>
    </source>
</evidence>
<comment type="caution">
    <text evidence="5">The sequence shown here is derived from an EMBL/GenBank/DDBJ whole genome shotgun (WGS) entry which is preliminary data.</text>
</comment>
<keyword evidence="4" id="KW-0378">Hydrolase</keyword>
<keyword evidence="3" id="KW-0064">Aspartyl protease</keyword>
<dbReference type="Gene3D" id="3.40.50.1450">
    <property type="entry name" value="HybD-like"/>
    <property type="match status" value="1"/>
</dbReference>
<dbReference type="Proteomes" id="UP001139336">
    <property type="component" value="Unassembled WGS sequence"/>
</dbReference>
<dbReference type="InterPro" id="IPR000671">
    <property type="entry name" value="Peptidase_A31"/>
</dbReference>
<dbReference type="PANTHER" id="PTHR30302:SF1">
    <property type="entry name" value="HYDROGENASE 2 MATURATION PROTEASE"/>
    <property type="match status" value="1"/>
</dbReference>
<dbReference type="GO" id="GO:0004190">
    <property type="term" value="F:aspartic-type endopeptidase activity"/>
    <property type="evidence" value="ECO:0007669"/>
    <property type="project" value="UniProtKB-KW"/>
</dbReference>
<proteinExistence type="inferred from homology"/>
<evidence type="ECO:0000313" key="5">
    <source>
        <dbReference type="EMBL" id="MCF4007185.1"/>
    </source>
</evidence>
<evidence type="ECO:0000313" key="6">
    <source>
        <dbReference type="Proteomes" id="UP001139336"/>
    </source>
</evidence>
<comment type="similarity">
    <text evidence="1">Belongs to the peptidase A31 family.</text>
</comment>
<keyword evidence="2" id="KW-0645">Protease</keyword>
<organism evidence="5 6">
    <name type="scientific">Corynebacterium uropygiale</name>
    <dbReference type="NCBI Taxonomy" id="1775911"/>
    <lineage>
        <taxon>Bacteria</taxon>
        <taxon>Bacillati</taxon>
        <taxon>Actinomycetota</taxon>
        <taxon>Actinomycetes</taxon>
        <taxon>Mycobacteriales</taxon>
        <taxon>Corynebacteriaceae</taxon>
        <taxon>Corynebacterium</taxon>
    </lineage>
</organism>
<sequence>MTEPHTPGSGGRRHITVLAVGNPILHDDGTGQAILAALRGQPEDTWMPDAAGRRDGTAREAGVADSLPAGVQCVDGGISGMELLPVLEDATHLLLLDAIAGKEPGEVVVLTGDQLPRLREASLSPHQVGLLDLLSAARLLGAEPEEVAAVGIVPERVDPGVGLSPAVAARVPEAAARAQEILTEWAGDGE</sequence>